<gene>
    <name evidence="11" type="ORF">K5L39_19405</name>
</gene>
<dbReference type="InterPro" id="IPR005841">
    <property type="entry name" value="Alpha-D-phosphohexomutase_SF"/>
</dbReference>
<dbReference type="Pfam" id="PF02879">
    <property type="entry name" value="PGM_PMM_II"/>
    <property type="match status" value="1"/>
</dbReference>
<dbReference type="InterPro" id="IPR005843">
    <property type="entry name" value="A-D-PHexomutase_C"/>
</dbReference>
<evidence type="ECO:0000256" key="3">
    <source>
        <dbReference type="ARBA" id="ARBA00022553"/>
    </source>
</evidence>
<feature type="domain" description="Alpha-D-phosphohexomutase alpha/beta/alpha" evidence="10">
    <location>
        <begin position="274"/>
        <end position="377"/>
    </location>
</feature>
<dbReference type="SUPFAM" id="SSF53738">
    <property type="entry name" value="Phosphoglucomutase, first 3 domains"/>
    <property type="match status" value="3"/>
</dbReference>
<dbReference type="EMBL" id="JAYJJQ010000024">
    <property type="protein sequence ID" value="MEB3071350.1"/>
    <property type="molecule type" value="Genomic_DNA"/>
</dbReference>
<feature type="domain" description="Alpha-D-phosphohexomutase alpha/beta/alpha" evidence="8">
    <location>
        <begin position="11"/>
        <end position="128"/>
    </location>
</feature>
<evidence type="ECO:0000256" key="1">
    <source>
        <dbReference type="ARBA" id="ARBA00001946"/>
    </source>
</evidence>
<dbReference type="Gene3D" id="3.40.120.10">
    <property type="entry name" value="Alpha-D-Glucose-1,6-Bisphosphate, subunit A, domain 3"/>
    <property type="match status" value="3"/>
</dbReference>
<dbReference type="RefSeq" id="WP_225396846.1">
    <property type="nucleotide sequence ID" value="NZ_JAYJJQ010000024.1"/>
</dbReference>
<evidence type="ECO:0000259" key="7">
    <source>
        <dbReference type="Pfam" id="PF00408"/>
    </source>
</evidence>
<evidence type="ECO:0000259" key="10">
    <source>
        <dbReference type="Pfam" id="PF02880"/>
    </source>
</evidence>
<evidence type="ECO:0000256" key="4">
    <source>
        <dbReference type="ARBA" id="ARBA00022723"/>
    </source>
</evidence>
<dbReference type="InterPro" id="IPR036900">
    <property type="entry name" value="A-D-PHexomutase_C_sf"/>
</dbReference>
<keyword evidence="12" id="KW-1185">Reference proteome</keyword>
<feature type="domain" description="Alpha-D-phosphohexomutase C-terminal" evidence="7">
    <location>
        <begin position="382"/>
        <end position="456"/>
    </location>
</feature>
<reference evidence="11 12" key="1">
    <citation type="submission" date="2023-12" db="EMBL/GenBank/DDBJ databases">
        <title>Description of new species of Mycobacterium terrae complex isolated from sewage at the Sao Paulo Zoological Park Foundation in Brazil.</title>
        <authorList>
            <person name="Romagnoli C.L."/>
            <person name="Conceicao E.C."/>
            <person name="Machado E."/>
            <person name="Barreto L.B.P.F."/>
            <person name="Sharma A."/>
            <person name="Silva N.M."/>
            <person name="Marques L.E."/>
            <person name="Juliana M.A."/>
            <person name="Lourenco M.C.S."/>
            <person name="Digiampietri L.A."/>
            <person name="Suffys P.N."/>
            <person name="Viana-Niero C."/>
        </authorList>
    </citation>
    <scope>NUCLEOTIDE SEQUENCE [LARGE SCALE GENOMIC DNA]</scope>
    <source>
        <strain evidence="11 12">MYC017</strain>
    </source>
</reference>
<dbReference type="NCBIfam" id="NF007088">
    <property type="entry name" value="PRK09542.1"/>
    <property type="match status" value="1"/>
</dbReference>
<evidence type="ECO:0000313" key="11">
    <source>
        <dbReference type="EMBL" id="MEB3071350.1"/>
    </source>
</evidence>
<comment type="caution">
    <text evidence="11">The sequence shown here is derived from an EMBL/GenBank/DDBJ whole genome shotgun (WGS) entry which is preliminary data.</text>
</comment>
<dbReference type="InterPro" id="IPR005844">
    <property type="entry name" value="A-D-PHexomutase_a/b/a-I"/>
</dbReference>
<dbReference type="PANTHER" id="PTHR43771:SF1">
    <property type="entry name" value="PHOSPHOMANNOMUTASE"/>
    <property type="match status" value="1"/>
</dbReference>
<proteinExistence type="inferred from homology"/>
<evidence type="ECO:0000256" key="5">
    <source>
        <dbReference type="ARBA" id="ARBA00022842"/>
    </source>
</evidence>
<dbReference type="Pfam" id="PF00408">
    <property type="entry name" value="PGM_PMM_IV"/>
    <property type="match status" value="1"/>
</dbReference>
<organism evidence="11 12">
    <name type="scientific">[Mycobacterium] vasticus</name>
    <dbReference type="NCBI Taxonomy" id="2875777"/>
    <lineage>
        <taxon>Bacteria</taxon>
        <taxon>Bacillati</taxon>
        <taxon>Actinomycetota</taxon>
        <taxon>Actinomycetes</taxon>
        <taxon>Mycobacteriales</taxon>
        <taxon>Mycobacteriaceae</taxon>
        <taxon>Mycolicibacter</taxon>
    </lineage>
</organism>
<dbReference type="InterPro" id="IPR016055">
    <property type="entry name" value="A-D-PHexomutase_a/b/a-I/II/III"/>
</dbReference>
<dbReference type="InterPro" id="IPR005845">
    <property type="entry name" value="A-D-PHexomutase_a/b/a-II"/>
</dbReference>
<dbReference type="PRINTS" id="PR00509">
    <property type="entry name" value="PGMPMM"/>
</dbReference>
<evidence type="ECO:0000259" key="9">
    <source>
        <dbReference type="Pfam" id="PF02879"/>
    </source>
</evidence>
<dbReference type="Pfam" id="PF02880">
    <property type="entry name" value="PGM_PMM_III"/>
    <property type="match status" value="1"/>
</dbReference>
<keyword evidence="6" id="KW-0413">Isomerase</keyword>
<dbReference type="CDD" id="cd03089">
    <property type="entry name" value="PMM_PGM"/>
    <property type="match status" value="1"/>
</dbReference>
<evidence type="ECO:0000256" key="2">
    <source>
        <dbReference type="ARBA" id="ARBA00010231"/>
    </source>
</evidence>
<accession>A0ABU5Z1S8</accession>
<dbReference type="Pfam" id="PF02878">
    <property type="entry name" value="PGM_PMM_I"/>
    <property type="match status" value="1"/>
</dbReference>
<name>A0ABU5Z1S8_9MYCO</name>
<dbReference type="InterPro" id="IPR005846">
    <property type="entry name" value="A-D-PHexomutase_a/b/a-III"/>
</dbReference>
<dbReference type="Gene3D" id="3.30.310.50">
    <property type="entry name" value="Alpha-D-phosphohexomutase, C-terminal domain"/>
    <property type="match status" value="1"/>
</dbReference>
<dbReference type="SUPFAM" id="SSF55957">
    <property type="entry name" value="Phosphoglucomutase, C-terminal domain"/>
    <property type="match status" value="1"/>
</dbReference>
<feature type="domain" description="Alpha-D-phosphohexomutase alpha/beta/alpha" evidence="9">
    <location>
        <begin position="164"/>
        <end position="263"/>
    </location>
</feature>
<keyword evidence="5" id="KW-0460">Magnesium</keyword>
<evidence type="ECO:0000313" key="12">
    <source>
        <dbReference type="Proteomes" id="UP001299283"/>
    </source>
</evidence>
<keyword evidence="4" id="KW-0479">Metal-binding</keyword>
<keyword evidence="3" id="KW-0597">Phosphoprotein</keyword>
<evidence type="ECO:0000256" key="6">
    <source>
        <dbReference type="ARBA" id="ARBA00023235"/>
    </source>
</evidence>
<evidence type="ECO:0000259" key="8">
    <source>
        <dbReference type="Pfam" id="PF02878"/>
    </source>
</evidence>
<comment type="cofactor">
    <cofactor evidence="1">
        <name>Mg(2+)</name>
        <dbReference type="ChEBI" id="CHEBI:18420"/>
    </cofactor>
</comment>
<dbReference type="PANTHER" id="PTHR43771">
    <property type="entry name" value="PHOSPHOMANNOMUTASE"/>
    <property type="match status" value="1"/>
</dbReference>
<sequence>MSRPAAAVHRVIKAYDVRGLVGSEIDESLVAEVGAAFARLMSAEGAGRVVIGHDMRDSSPPLSAAFADGVVAQGLDVVRIGLASTDQLYFASGKLDCPGAMFTASHNPAAYNGIKLCRAGAKPVGADTGLSVIRDQLIDGVDPSAPGKHGKRGTVTDQDVLADYAVFLHSLVDITGLRPLRVAVDAGNGMAGHTAPAVFGSVGEMTLLPLYFELDGNFPNHEANPLDPANLVDLQRFVRETGADIGLAFDGDADRCFVVDERGEPVSPSAVTGLVAARELAREPGATVIHNLITSHAVPELVAERGGTPLRSRVGHSFIKALMAQTGAIFGGEHSAHYYFRDFWGADSGMLAALHVLAALGEQQRPLSELTADYQRYAASGEINYTVTDAQACVDAVVASFGERVVSLDRLDGVTVDLGGGSWFNLRSSNTEPLLRLNVEAPDDATVAAVVSQVAEQIARS</sequence>
<comment type="similarity">
    <text evidence="2">Belongs to the phosphohexose mutase family.</text>
</comment>
<protein>
    <submittedName>
        <fullName evidence="11">Phosphomannomutase/phosphoglucomutase</fullName>
    </submittedName>
</protein>
<dbReference type="Proteomes" id="UP001299283">
    <property type="component" value="Unassembled WGS sequence"/>
</dbReference>